<reference evidence="1" key="1">
    <citation type="submission" date="2020-03" db="EMBL/GenBank/DDBJ databases">
        <authorList>
            <person name="Weist P."/>
        </authorList>
    </citation>
    <scope>NUCLEOTIDE SEQUENCE</scope>
</reference>
<name>A0A9N7UVJ7_PLEPL</name>
<dbReference type="Proteomes" id="UP001153269">
    <property type="component" value="Unassembled WGS sequence"/>
</dbReference>
<keyword evidence="2" id="KW-1185">Reference proteome</keyword>
<dbReference type="EMBL" id="CADEAL010002001">
    <property type="protein sequence ID" value="CAB1437231.1"/>
    <property type="molecule type" value="Genomic_DNA"/>
</dbReference>
<comment type="caution">
    <text evidence="1">The sequence shown here is derived from an EMBL/GenBank/DDBJ whole genome shotgun (WGS) entry which is preliminary data.</text>
</comment>
<organism evidence="1 2">
    <name type="scientific">Pleuronectes platessa</name>
    <name type="common">European plaice</name>
    <dbReference type="NCBI Taxonomy" id="8262"/>
    <lineage>
        <taxon>Eukaryota</taxon>
        <taxon>Metazoa</taxon>
        <taxon>Chordata</taxon>
        <taxon>Craniata</taxon>
        <taxon>Vertebrata</taxon>
        <taxon>Euteleostomi</taxon>
        <taxon>Actinopterygii</taxon>
        <taxon>Neopterygii</taxon>
        <taxon>Teleostei</taxon>
        <taxon>Neoteleostei</taxon>
        <taxon>Acanthomorphata</taxon>
        <taxon>Carangaria</taxon>
        <taxon>Pleuronectiformes</taxon>
        <taxon>Pleuronectoidei</taxon>
        <taxon>Pleuronectidae</taxon>
        <taxon>Pleuronectes</taxon>
    </lineage>
</organism>
<evidence type="ECO:0000313" key="2">
    <source>
        <dbReference type="Proteomes" id="UP001153269"/>
    </source>
</evidence>
<gene>
    <name evidence="1" type="ORF">PLEPLA_LOCUS25253</name>
</gene>
<dbReference type="AlphaFoldDB" id="A0A9N7UVJ7"/>
<proteinExistence type="predicted"/>
<accession>A0A9N7UVJ7</accession>
<sequence length="100" mass="11072">MEETSSVPKTQAGMKCIIHCSSDDSNLVSPQNLEPWQTLLKAAQIRQHAQILDLAEGLDCLTMSELAKARYSLKMELQHARAIKAGDAVKKVALQLRIEI</sequence>
<protein>
    <submittedName>
        <fullName evidence="1">Uncharacterized protein</fullName>
    </submittedName>
</protein>
<evidence type="ECO:0000313" key="1">
    <source>
        <dbReference type="EMBL" id="CAB1437231.1"/>
    </source>
</evidence>